<feature type="compositionally biased region" description="Basic residues" evidence="1">
    <location>
        <begin position="213"/>
        <end position="230"/>
    </location>
</feature>
<dbReference type="AlphaFoldDB" id="A0A8B7U080"/>
<feature type="compositionally biased region" description="Gly residues" evidence="1">
    <location>
        <begin position="106"/>
        <end position="115"/>
    </location>
</feature>
<feature type="compositionally biased region" description="Low complexity" evidence="1">
    <location>
        <begin position="201"/>
        <end position="211"/>
    </location>
</feature>
<name>A0A8B7U080_CASCN</name>
<dbReference type="RefSeq" id="XP_020011050.1">
    <property type="nucleotide sequence ID" value="XM_020155461.1"/>
</dbReference>
<feature type="compositionally biased region" description="Pro residues" evidence="1">
    <location>
        <begin position="45"/>
        <end position="64"/>
    </location>
</feature>
<feature type="compositionally biased region" description="Gly residues" evidence="1">
    <location>
        <begin position="69"/>
        <end position="80"/>
    </location>
</feature>
<dbReference type="KEGG" id="ccan:109680781"/>
<evidence type="ECO:0000313" key="2">
    <source>
        <dbReference type="RefSeq" id="XP_020011050.1"/>
    </source>
</evidence>
<feature type="non-terminal residue" evidence="2">
    <location>
        <position position="1"/>
    </location>
</feature>
<proteinExistence type="predicted"/>
<reference evidence="2" key="1">
    <citation type="submission" date="2025-08" db="UniProtKB">
        <authorList>
            <consortium name="RefSeq"/>
        </authorList>
    </citation>
    <scope>IDENTIFICATION</scope>
    <source>
        <tissue evidence="2">Leukocyte</tissue>
    </source>
</reference>
<evidence type="ECO:0000256" key="1">
    <source>
        <dbReference type="SAM" id="MobiDB-lite"/>
    </source>
</evidence>
<feature type="compositionally biased region" description="Low complexity" evidence="1">
    <location>
        <begin position="81"/>
        <end position="95"/>
    </location>
</feature>
<organism evidence="2">
    <name type="scientific">Castor canadensis</name>
    <name type="common">American beaver</name>
    <dbReference type="NCBI Taxonomy" id="51338"/>
    <lineage>
        <taxon>Eukaryota</taxon>
        <taxon>Metazoa</taxon>
        <taxon>Chordata</taxon>
        <taxon>Craniata</taxon>
        <taxon>Vertebrata</taxon>
        <taxon>Euteleostomi</taxon>
        <taxon>Mammalia</taxon>
        <taxon>Eutheria</taxon>
        <taxon>Euarchontoglires</taxon>
        <taxon>Glires</taxon>
        <taxon>Rodentia</taxon>
        <taxon>Castorimorpha</taxon>
        <taxon>Castoridae</taxon>
        <taxon>Castor</taxon>
    </lineage>
</organism>
<feature type="region of interest" description="Disordered" evidence="1">
    <location>
        <begin position="1"/>
        <end position="236"/>
    </location>
</feature>
<protein>
    <submittedName>
        <fullName evidence="2">Uncharacterized protein LOC109680781</fullName>
    </submittedName>
</protein>
<sequence length="236" mass="24430">ESSRGVKPLRGKRWGPRSPPGGFNPAARVRPCRRFPADLSRSPFLPTPPPVRAASPPRSPPAPSPFRGVGVGCGRGGVAAGGRRPAAAGRTSTAAVRRDRLRDGWEGPGGEGGPGVPRPVPVRLGGRAGGTGPPGLQPRPGSSDRRIPGRGARTRRRALPPAPPRPPRLAAGRWRGRGGRGNPPEGGPASAPAERRRSERTGSAATSATTRPVLKHGPRSLTRARVRARAKAAVAQ</sequence>
<feature type="compositionally biased region" description="Basic and acidic residues" evidence="1">
    <location>
        <begin position="96"/>
        <end position="105"/>
    </location>
</feature>
<accession>A0A8B7U080</accession>
<gene>
    <name evidence="2" type="primary">LOC109680781</name>
</gene>